<protein>
    <recommendedName>
        <fullName evidence="3">Nitroreductase family protein</fullName>
    </recommendedName>
</protein>
<dbReference type="AlphaFoldDB" id="A0A1H1NZU4"/>
<evidence type="ECO:0000313" key="1">
    <source>
        <dbReference type="EMBL" id="SDS04477.1"/>
    </source>
</evidence>
<dbReference type="OrthoDB" id="9773807at2"/>
<keyword evidence="2" id="KW-1185">Reference proteome</keyword>
<evidence type="ECO:0000313" key="2">
    <source>
        <dbReference type="Proteomes" id="UP000198983"/>
    </source>
</evidence>
<dbReference type="InterPro" id="IPR000415">
    <property type="entry name" value="Nitroreductase-like"/>
</dbReference>
<dbReference type="GO" id="GO:0016491">
    <property type="term" value="F:oxidoreductase activity"/>
    <property type="evidence" value="ECO:0007669"/>
    <property type="project" value="InterPro"/>
</dbReference>
<organism evidence="1 2">
    <name type="scientific">Actinopolymorpha singaporensis</name>
    <dbReference type="NCBI Taxonomy" id="117157"/>
    <lineage>
        <taxon>Bacteria</taxon>
        <taxon>Bacillati</taxon>
        <taxon>Actinomycetota</taxon>
        <taxon>Actinomycetes</taxon>
        <taxon>Propionibacteriales</taxon>
        <taxon>Actinopolymorphaceae</taxon>
        <taxon>Actinopolymorpha</taxon>
    </lineage>
</organism>
<accession>A0A1H1NZU4</accession>
<sequence>MIARELDTTERELLVRAAILAPSAPEARSWRFRFSADTVDVCLDPVGVHHGELQPGGVHHGEDSGGRPTMVGVGAAVFNLRVAAAALARGTTTKLLPDPGRPGLLAQVRVWPGPGAEVCLAGLLLHLYRPRSGRRSYADRRIPPAIRQELEHAAATEGAILSWPDDRHGEELRTWDGCHGGVLDGVLHGDLAGVLDGDLDGGLYCPSYGYQWTHAVLTTDAAAPACPRDWLVAGQALQRVLLVAARHGLAGSAFDGLDALDGQLGGLDGLGEFDGSVGWPGRLGPSRPRWADRPAQVGLRLGWGPSIARTPPRPLTDFVADDLCS</sequence>
<evidence type="ECO:0008006" key="3">
    <source>
        <dbReference type="Google" id="ProtNLM"/>
    </source>
</evidence>
<dbReference type="Gene3D" id="3.40.109.10">
    <property type="entry name" value="NADH Oxidase"/>
    <property type="match status" value="1"/>
</dbReference>
<dbReference type="Proteomes" id="UP000198983">
    <property type="component" value="Chromosome I"/>
</dbReference>
<name>A0A1H1NZU4_9ACTN</name>
<dbReference type="RefSeq" id="WP_092651739.1">
    <property type="nucleotide sequence ID" value="NZ_LT629732.1"/>
</dbReference>
<reference evidence="1 2" key="1">
    <citation type="submission" date="2016-10" db="EMBL/GenBank/DDBJ databases">
        <authorList>
            <person name="de Groot N.N."/>
        </authorList>
    </citation>
    <scope>NUCLEOTIDE SEQUENCE [LARGE SCALE GENOMIC DNA]</scope>
    <source>
        <strain evidence="1 2">DSM 22024</strain>
    </source>
</reference>
<proteinExistence type="predicted"/>
<dbReference type="STRING" id="117157.SAMN04489717_1435"/>
<dbReference type="EMBL" id="LT629732">
    <property type="protein sequence ID" value="SDS04477.1"/>
    <property type="molecule type" value="Genomic_DNA"/>
</dbReference>
<gene>
    <name evidence="1" type="ORF">SAMN04489717_1435</name>
</gene>